<feature type="transmembrane region" description="Helical" evidence="1">
    <location>
        <begin position="20"/>
        <end position="37"/>
    </location>
</feature>
<dbReference type="AlphaFoldDB" id="A0A1Y2CN70"/>
<evidence type="ECO:0000256" key="1">
    <source>
        <dbReference type="SAM" id="Phobius"/>
    </source>
</evidence>
<evidence type="ECO:0000313" key="3">
    <source>
        <dbReference type="Proteomes" id="UP000193642"/>
    </source>
</evidence>
<evidence type="ECO:0000313" key="2">
    <source>
        <dbReference type="EMBL" id="ORY48480.1"/>
    </source>
</evidence>
<gene>
    <name evidence="2" type="ORF">BCR33DRAFT_714252</name>
</gene>
<dbReference type="OrthoDB" id="2157525at2759"/>
<reference evidence="2 3" key="1">
    <citation type="submission" date="2016-07" db="EMBL/GenBank/DDBJ databases">
        <title>Pervasive Adenine N6-methylation of Active Genes in Fungi.</title>
        <authorList>
            <consortium name="DOE Joint Genome Institute"/>
            <person name="Mondo S.J."/>
            <person name="Dannebaum R.O."/>
            <person name="Kuo R.C."/>
            <person name="Labutti K."/>
            <person name="Haridas S."/>
            <person name="Kuo A."/>
            <person name="Salamov A."/>
            <person name="Ahrendt S.R."/>
            <person name="Lipzen A."/>
            <person name="Sullivan W."/>
            <person name="Andreopoulos W.B."/>
            <person name="Clum A."/>
            <person name="Lindquist E."/>
            <person name="Daum C."/>
            <person name="Ramamoorthy G.K."/>
            <person name="Gryganskyi A."/>
            <person name="Culley D."/>
            <person name="Magnuson J.K."/>
            <person name="James T.Y."/>
            <person name="O'Malley M.A."/>
            <person name="Stajich J.E."/>
            <person name="Spatafora J.W."/>
            <person name="Visel A."/>
            <person name="Grigoriev I.V."/>
        </authorList>
    </citation>
    <scope>NUCLEOTIDE SEQUENCE [LARGE SCALE GENOMIC DNA]</scope>
    <source>
        <strain evidence="2 3">JEL800</strain>
    </source>
</reference>
<name>A0A1Y2CN70_9FUNG</name>
<sequence>MDTTPLLPTTKQPTPPKRAPRYLFVVFFAVLCATWFTRQFHAFATGNTLPWTVTCAKPQPISGAFAFSPTEFGSVIVTVSSALDGGILEKSVEIGVVPGTSDVAHVAFELRSIAEAAQIDSLVTALVSGGVLYIGVVLDDARVGRGKKGAPLEAAVRITLPQPQLASFVLASSSPSVSTSMLWDTSMAITDTLSATSESISQKGSLSILTAPSSLSSLTLSSKHASIIVSAPLTASKISLSTTAGNIVTTNLSALSHASITTKSGSLRSLFHSTPSLAVSTMSGPVSLDLNHSNLSNQDIPHSTLVNTTSGHVKIDIVDFHGKFVAVAEEGVTKVSGKFVKKLNQSGWVGRESGKGSLEARSGKGNVNLSFL</sequence>
<keyword evidence="1" id="KW-0472">Membrane</keyword>
<dbReference type="Proteomes" id="UP000193642">
    <property type="component" value="Unassembled WGS sequence"/>
</dbReference>
<protein>
    <submittedName>
        <fullName evidence="2">Uncharacterized protein</fullName>
    </submittedName>
</protein>
<comment type="caution">
    <text evidence="2">The sequence shown here is derived from an EMBL/GenBank/DDBJ whole genome shotgun (WGS) entry which is preliminary data.</text>
</comment>
<accession>A0A1Y2CN70</accession>
<proteinExistence type="predicted"/>
<organism evidence="2 3">
    <name type="scientific">Rhizoclosmatium globosum</name>
    <dbReference type="NCBI Taxonomy" id="329046"/>
    <lineage>
        <taxon>Eukaryota</taxon>
        <taxon>Fungi</taxon>
        <taxon>Fungi incertae sedis</taxon>
        <taxon>Chytridiomycota</taxon>
        <taxon>Chytridiomycota incertae sedis</taxon>
        <taxon>Chytridiomycetes</taxon>
        <taxon>Chytridiales</taxon>
        <taxon>Chytriomycetaceae</taxon>
        <taxon>Rhizoclosmatium</taxon>
    </lineage>
</organism>
<keyword evidence="1" id="KW-1133">Transmembrane helix</keyword>
<keyword evidence="1" id="KW-0812">Transmembrane</keyword>
<keyword evidence="3" id="KW-1185">Reference proteome</keyword>
<dbReference type="EMBL" id="MCGO01000011">
    <property type="protein sequence ID" value="ORY48480.1"/>
    <property type="molecule type" value="Genomic_DNA"/>
</dbReference>